<sequence>MDNLRPPRKLNPHTLSRGGGAPPVTTTSGVKILRPYGSLLTSIGGPLQSQPQRVMARPHQHHPPHPHPIQPPQRRPTGNNPPRPASFATLLRPLSPVTPTFPRTPSIEPSPLSNIKAQGQATQKEEAVHKTTEEGERKKQEEKERQLKEQKARKAAARKARKQAAREEKEEQERKAMEVAHATARAEAEAKVKPGASKSRKWELEPSLQIKSPSFRTPDSDAGRRKVPPTKVKGAQVKGKKRGEREAGGEWANYVALEDWAGRARGKGTGKPMVWKLV</sequence>
<feature type="compositionally biased region" description="Polar residues" evidence="1">
    <location>
        <begin position="111"/>
        <end position="122"/>
    </location>
</feature>
<evidence type="ECO:0000313" key="3">
    <source>
        <dbReference type="Proteomes" id="UP000663853"/>
    </source>
</evidence>
<gene>
    <name evidence="2" type="ORF">RDB_LOCUS103612</name>
</gene>
<name>A0A8H3CTW8_9AGAM</name>
<feature type="compositionally biased region" description="Basic residues" evidence="1">
    <location>
        <begin position="56"/>
        <end position="65"/>
    </location>
</feature>
<feature type="compositionally biased region" description="Basic and acidic residues" evidence="1">
    <location>
        <begin position="164"/>
        <end position="192"/>
    </location>
</feature>
<feature type="compositionally biased region" description="Basic residues" evidence="1">
    <location>
        <begin position="153"/>
        <end position="163"/>
    </location>
</feature>
<protein>
    <submittedName>
        <fullName evidence="2">Uncharacterized protein</fullName>
    </submittedName>
</protein>
<comment type="caution">
    <text evidence="2">The sequence shown here is derived from an EMBL/GenBank/DDBJ whole genome shotgun (WGS) entry which is preliminary data.</text>
</comment>
<organism evidence="2 3">
    <name type="scientific">Rhizoctonia solani</name>
    <dbReference type="NCBI Taxonomy" id="456999"/>
    <lineage>
        <taxon>Eukaryota</taxon>
        <taxon>Fungi</taxon>
        <taxon>Dikarya</taxon>
        <taxon>Basidiomycota</taxon>
        <taxon>Agaricomycotina</taxon>
        <taxon>Agaricomycetes</taxon>
        <taxon>Cantharellales</taxon>
        <taxon>Ceratobasidiaceae</taxon>
        <taxon>Rhizoctonia</taxon>
    </lineage>
</organism>
<dbReference type="AlphaFoldDB" id="A0A8H3CTW8"/>
<dbReference type="Proteomes" id="UP000663853">
    <property type="component" value="Unassembled WGS sequence"/>
</dbReference>
<feature type="region of interest" description="Disordered" evidence="1">
    <location>
        <begin position="1"/>
        <end position="247"/>
    </location>
</feature>
<evidence type="ECO:0000313" key="2">
    <source>
        <dbReference type="EMBL" id="CAE6493128.1"/>
    </source>
</evidence>
<accession>A0A8H3CTW8</accession>
<feature type="compositionally biased region" description="Basic and acidic residues" evidence="1">
    <location>
        <begin position="123"/>
        <end position="152"/>
    </location>
</feature>
<evidence type="ECO:0000256" key="1">
    <source>
        <dbReference type="SAM" id="MobiDB-lite"/>
    </source>
</evidence>
<feature type="compositionally biased region" description="Pro residues" evidence="1">
    <location>
        <begin position="66"/>
        <end position="84"/>
    </location>
</feature>
<feature type="compositionally biased region" description="Basic residues" evidence="1">
    <location>
        <begin position="1"/>
        <end position="11"/>
    </location>
</feature>
<proteinExistence type="predicted"/>
<reference evidence="2" key="1">
    <citation type="submission" date="2021-01" db="EMBL/GenBank/DDBJ databases">
        <authorList>
            <person name="Kaushik A."/>
        </authorList>
    </citation>
    <scope>NUCLEOTIDE SEQUENCE</scope>
    <source>
        <strain evidence="2">AG6-10EEA</strain>
    </source>
</reference>
<dbReference type="EMBL" id="CAJMXA010003290">
    <property type="protein sequence ID" value="CAE6493128.1"/>
    <property type="molecule type" value="Genomic_DNA"/>
</dbReference>